<dbReference type="InParanoid" id="A0A1B7N581"/>
<dbReference type="Proteomes" id="UP000092154">
    <property type="component" value="Unassembled WGS sequence"/>
</dbReference>
<sequence>MEWQKGLCRLYSRVWLHYNLLLFSPSVVRALIKLKVYTRPGLIIAKRSISDYRIAYALRHKHMIIRRPWTCSHHWSKQLKRSLYKGEFMSFVFVIDSGYSRPQDASWTYAERFTCGNPPTKIHSS</sequence>
<evidence type="ECO:0000313" key="1">
    <source>
        <dbReference type="EMBL" id="OAX40016.1"/>
    </source>
</evidence>
<organism evidence="1 2">
    <name type="scientific">Rhizopogon vinicolor AM-OR11-026</name>
    <dbReference type="NCBI Taxonomy" id="1314800"/>
    <lineage>
        <taxon>Eukaryota</taxon>
        <taxon>Fungi</taxon>
        <taxon>Dikarya</taxon>
        <taxon>Basidiomycota</taxon>
        <taxon>Agaricomycotina</taxon>
        <taxon>Agaricomycetes</taxon>
        <taxon>Agaricomycetidae</taxon>
        <taxon>Boletales</taxon>
        <taxon>Suillineae</taxon>
        <taxon>Rhizopogonaceae</taxon>
        <taxon>Rhizopogon</taxon>
    </lineage>
</organism>
<reference evidence="1 2" key="1">
    <citation type="submission" date="2016-06" db="EMBL/GenBank/DDBJ databases">
        <title>Comparative genomics of the ectomycorrhizal sister species Rhizopogon vinicolor and Rhizopogon vesiculosus (Basidiomycota: Boletales) reveals a divergence of the mating type B locus.</title>
        <authorList>
            <consortium name="DOE Joint Genome Institute"/>
            <person name="Mujic A.B."/>
            <person name="Kuo A."/>
            <person name="Tritt A."/>
            <person name="Lipzen A."/>
            <person name="Chen C."/>
            <person name="Johnson J."/>
            <person name="Sharma A."/>
            <person name="Barry K."/>
            <person name="Grigoriev I.V."/>
            <person name="Spatafora J.W."/>
        </authorList>
    </citation>
    <scope>NUCLEOTIDE SEQUENCE [LARGE SCALE GENOMIC DNA]</scope>
    <source>
        <strain evidence="1 2">AM-OR11-026</strain>
    </source>
</reference>
<dbReference type="AlphaFoldDB" id="A0A1B7N581"/>
<gene>
    <name evidence="1" type="ORF">K503DRAFT_33172</name>
</gene>
<dbReference type="EMBL" id="KV448227">
    <property type="protein sequence ID" value="OAX40016.1"/>
    <property type="molecule type" value="Genomic_DNA"/>
</dbReference>
<evidence type="ECO:0000313" key="2">
    <source>
        <dbReference type="Proteomes" id="UP000092154"/>
    </source>
</evidence>
<proteinExistence type="predicted"/>
<keyword evidence="2" id="KW-1185">Reference proteome</keyword>
<protein>
    <submittedName>
        <fullName evidence="1">Uncharacterized protein</fullName>
    </submittedName>
</protein>
<name>A0A1B7N581_9AGAM</name>
<accession>A0A1B7N581</accession>